<comment type="caution">
    <text evidence="1">The sequence shown here is derived from an EMBL/GenBank/DDBJ whole genome shotgun (WGS) entry which is preliminary data.</text>
</comment>
<keyword evidence="2" id="KW-1185">Reference proteome</keyword>
<gene>
    <name evidence="1" type="ORF">KV696_02450</name>
</gene>
<proteinExistence type="predicted"/>
<accession>A0ABS7DT76</accession>
<organism evidence="1 2">
    <name type="scientific">Streptococcus humanilactis</name>
    <dbReference type="NCBI Taxonomy" id="2841061"/>
    <lineage>
        <taxon>Bacteria</taxon>
        <taxon>Bacillati</taxon>
        <taxon>Bacillota</taxon>
        <taxon>Bacilli</taxon>
        <taxon>Lactobacillales</taxon>
        <taxon>Streptococcaceae</taxon>
        <taxon>Streptococcus</taxon>
        <taxon>Streptococcus mitis group</taxon>
    </lineage>
</organism>
<dbReference type="Proteomes" id="UP000767465">
    <property type="component" value="Unassembled WGS sequence"/>
</dbReference>
<sequence length="70" mass="8095">RLQFKPELPFSSEFLEKFSARVQIKTHALPFFILYFILRKIPNPSKSKGKIGVGCSERCSLDQLSFSHCF</sequence>
<reference evidence="1 2" key="1">
    <citation type="submission" date="2021-07" db="EMBL/GenBank/DDBJ databases">
        <title>Streptococcus humanmilk sp.nov.,a novel bacteria of streptococcus.</title>
        <authorList>
            <person name="Han F."/>
        </authorList>
    </citation>
    <scope>NUCLEOTIDE SEQUENCE [LARGE SCALE GENOMIC DNA]</scope>
    <source>
        <strain evidence="1 2">IMAU99125</strain>
    </source>
</reference>
<evidence type="ECO:0000313" key="1">
    <source>
        <dbReference type="EMBL" id="MBW7581219.1"/>
    </source>
</evidence>
<name>A0ABS7DT76_9STRE</name>
<feature type="non-terminal residue" evidence="1">
    <location>
        <position position="1"/>
    </location>
</feature>
<protein>
    <submittedName>
        <fullName evidence="1">Uncharacterized protein</fullName>
    </submittedName>
</protein>
<dbReference type="RefSeq" id="WP_219966753.1">
    <property type="nucleotide sequence ID" value="NZ_JAHXBZ010000001.1"/>
</dbReference>
<dbReference type="EMBL" id="JAHXBZ010000001">
    <property type="protein sequence ID" value="MBW7581219.1"/>
    <property type="molecule type" value="Genomic_DNA"/>
</dbReference>
<evidence type="ECO:0000313" key="2">
    <source>
        <dbReference type="Proteomes" id="UP000767465"/>
    </source>
</evidence>